<dbReference type="AlphaFoldDB" id="A0A368Q2T5"/>
<dbReference type="PANTHER" id="PTHR33157">
    <property type="entry name" value="AUTONOMOUS TRANSPOSABLE ELEMENT EN-1 MOSAIC PROTEIN-RELATED"/>
    <property type="match status" value="1"/>
</dbReference>
<feature type="compositionally biased region" description="Basic residues" evidence="2">
    <location>
        <begin position="13"/>
        <end position="27"/>
    </location>
</feature>
<dbReference type="PANTHER" id="PTHR33157:SF12">
    <property type="entry name" value="TRANSPOSASE TNP1_EN_SPM-LIKE DOMAIN-CONTAINING PROTEIN"/>
    <property type="match status" value="1"/>
</dbReference>
<name>A0A368Q2T5_SETIT</name>
<feature type="compositionally biased region" description="Pro residues" evidence="2">
    <location>
        <begin position="531"/>
        <end position="544"/>
    </location>
</feature>
<reference evidence="3" key="1">
    <citation type="journal article" date="2012" name="Nat. Biotechnol.">
        <title>Reference genome sequence of the model plant Setaria.</title>
        <authorList>
            <person name="Bennetzen J.L."/>
            <person name="Schmutz J."/>
            <person name="Wang H."/>
            <person name="Percifield R."/>
            <person name="Hawkins J."/>
            <person name="Pontaroli A.C."/>
            <person name="Estep M."/>
            <person name="Feng L."/>
            <person name="Vaughn J.N."/>
            <person name="Grimwood J."/>
            <person name="Jenkins J."/>
            <person name="Barry K."/>
            <person name="Lindquist E."/>
            <person name="Hellsten U."/>
            <person name="Deshpande S."/>
            <person name="Wang X."/>
            <person name="Wu X."/>
            <person name="Mitros T."/>
            <person name="Triplett J."/>
            <person name="Yang X."/>
            <person name="Ye C.Y."/>
            <person name="Mauro-Herrera M."/>
            <person name="Wang L."/>
            <person name="Li P."/>
            <person name="Sharma M."/>
            <person name="Sharma R."/>
            <person name="Ronald P.C."/>
            <person name="Panaud O."/>
            <person name="Kellogg E.A."/>
            <person name="Brutnell T.P."/>
            <person name="Doust A.N."/>
            <person name="Tuskan G.A."/>
            <person name="Rokhsar D."/>
            <person name="Devos K.M."/>
        </authorList>
    </citation>
    <scope>NUCLEOTIDE SEQUENCE [LARGE SCALE GENOMIC DNA]</scope>
    <source>
        <strain evidence="3">Yugu1</strain>
    </source>
</reference>
<proteinExistence type="predicted"/>
<dbReference type="OrthoDB" id="686875at2759"/>
<reference evidence="3" key="2">
    <citation type="submission" date="2015-07" db="EMBL/GenBank/DDBJ databases">
        <authorList>
            <person name="Noorani M."/>
        </authorList>
    </citation>
    <scope>NUCLEOTIDE SEQUENCE</scope>
    <source>
        <strain evidence="3">Yugu1</strain>
    </source>
</reference>
<accession>A0A368Q2T5</accession>
<keyword evidence="1" id="KW-0175">Coiled coil</keyword>
<dbReference type="EMBL" id="CM003529">
    <property type="protein sequence ID" value="RCV12346.1"/>
    <property type="molecule type" value="Genomic_DNA"/>
</dbReference>
<feature type="region of interest" description="Disordered" evidence="2">
    <location>
        <begin position="13"/>
        <end position="126"/>
    </location>
</feature>
<evidence type="ECO:0000313" key="3">
    <source>
        <dbReference type="EMBL" id="RCV12346.1"/>
    </source>
</evidence>
<organism evidence="3">
    <name type="scientific">Setaria italica</name>
    <name type="common">Foxtail millet</name>
    <name type="synonym">Panicum italicum</name>
    <dbReference type="NCBI Taxonomy" id="4555"/>
    <lineage>
        <taxon>Eukaryota</taxon>
        <taxon>Viridiplantae</taxon>
        <taxon>Streptophyta</taxon>
        <taxon>Embryophyta</taxon>
        <taxon>Tracheophyta</taxon>
        <taxon>Spermatophyta</taxon>
        <taxon>Magnoliopsida</taxon>
        <taxon>Liliopsida</taxon>
        <taxon>Poales</taxon>
        <taxon>Poaceae</taxon>
        <taxon>PACMAD clade</taxon>
        <taxon>Panicoideae</taxon>
        <taxon>Panicodae</taxon>
        <taxon>Paniceae</taxon>
        <taxon>Cenchrinae</taxon>
        <taxon>Setaria</taxon>
    </lineage>
</organism>
<dbReference type="GO" id="GO:0032196">
    <property type="term" value="P:transposition"/>
    <property type="evidence" value="ECO:0007669"/>
    <property type="project" value="InterPro"/>
</dbReference>
<feature type="coiled-coil region" evidence="1">
    <location>
        <begin position="477"/>
        <end position="515"/>
    </location>
</feature>
<dbReference type="InterPro" id="IPR039266">
    <property type="entry name" value="EN-1/SPM"/>
</dbReference>
<feature type="compositionally biased region" description="Polar residues" evidence="2">
    <location>
        <begin position="45"/>
        <end position="60"/>
    </location>
</feature>
<evidence type="ECO:0000256" key="1">
    <source>
        <dbReference type="SAM" id="Coils"/>
    </source>
</evidence>
<protein>
    <submittedName>
        <fullName evidence="3">Uncharacterized protein</fullName>
    </submittedName>
</protein>
<feature type="region of interest" description="Disordered" evidence="2">
    <location>
        <begin position="522"/>
        <end position="567"/>
    </location>
</feature>
<feature type="compositionally biased region" description="Polar residues" evidence="2">
    <location>
        <begin position="553"/>
        <end position="567"/>
    </location>
</feature>
<feature type="compositionally biased region" description="Acidic residues" evidence="2">
    <location>
        <begin position="100"/>
        <end position="122"/>
    </location>
</feature>
<gene>
    <name evidence="3" type="ORF">SETIT_2G262000v2</name>
</gene>
<sequence length="567" mass="64749">MAMLALMRLVAMRRRRRRQKRQRRRRIQPRDGSIATGAAREGSPCEQNDNSQGGKTTRYSGPTLPERPRGKGKAARPPSPEPKVEEEKEEELPSAHASGDDDEEEAEEEEQQEQEGDGDGEAGDAQSKIWLRGPSSLPKRPIPEHLRPLIKPVGTKSWIKLSGGDHNRKANGILGLLCRVHFPGLVVYAGQQQPAYTWDHYVAAPDVPDRQQRRFPNIAERVKAELWDFYRCQVGFEAKTKAVCDVAAKKLVKDMHYEARIQVIIEFHAQYRRRKIRKEEARTMNLTKDQFMRVPPWWCRAHIQCWEKMVDVWLEPGWLENHLACRQRRLQIPTAPHHQGSLSLDEYREKWSASHDGRPCSQLKAWVLSKKGKATADIDFNPDDPSEAYSHPSIHSRVSEYTKMAREVHGPDFDPSSEDIDGEIVMKVGGGKKHGRYWIGDGVIDMASTPSLSQIRARSTDLSPAIQPRPTTSQLQIEALQAQVEEARKKQEEMVAQMEEMRRRMEEENQIRMEQMFQYMQNFASSMGQSLPPPPPMLFPPPQPSTTTPNQSVASNNEDQDLSQWSP</sequence>
<evidence type="ECO:0000256" key="2">
    <source>
        <dbReference type="SAM" id="MobiDB-lite"/>
    </source>
</evidence>